<evidence type="ECO:0000313" key="2">
    <source>
        <dbReference type="Proteomes" id="UP000029644"/>
    </source>
</evidence>
<accession>A0A090VCG7</accession>
<evidence type="ECO:0000313" key="1">
    <source>
        <dbReference type="EMBL" id="GAL62451.1"/>
    </source>
</evidence>
<dbReference type="EMBL" id="BBNQ01000006">
    <property type="protein sequence ID" value="GAL62451.1"/>
    <property type="molecule type" value="Genomic_DNA"/>
</dbReference>
<protein>
    <submittedName>
        <fullName evidence="1">Uncharacterized protein</fullName>
    </submittedName>
</protein>
<dbReference type="AlphaFoldDB" id="A0A090VCG7"/>
<proteinExistence type="predicted"/>
<reference evidence="1 2" key="1">
    <citation type="journal article" date="2014" name="Genome Announc.">
        <title>Draft Genome Sequences of Marine Flavobacterium Algibacter lectus Strains SS8 and NR4.</title>
        <authorList>
            <person name="Takatani N."/>
            <person name="Nakanishi M."/>
            <person name="Meirelles P."/>
            <person name="Mino S."/>
            <person name="Suda W."/>
            <person name="Oshima K."/>
            <person name="Hattori M."/>
            <person name="Ohkuma M."/>
            <person name="Hosokawa M."/>
            <person name="Miyashita K."/>
            <person name="Thompson F.L."/>
            <person name="Niwa A."/>
            <person name="Sawabe T."/>
            <person name="Sawabe T."/>
        </authorList>
    </citation>
    <scope>NUCLEOTIDE SEQUENCE [LARGE SCALE GENOMIC DNA]</scope>
    <source>
        <strain evidence="1 2">JCM 19300</strain>
    </source>
</reference>
<organism evidence="1 2">
    <name type="scientific">Algibacter lectus</name>
    <dbReference type="NCBI Taxonomy" id="221126"/>
    <lineage>
        <taxon>Bacteria</taxon>
        <taxon>Pseudomonadati</taxon>
        <taxon>Bacteroidota</taxon>
        <taxon>Flavobacteriia</taxon>
        <taxon>Flavobacteriales</taxon>
        <taxon>Flavobacteriaceae</taxon>
        <taxon>Algibacter</taxon>
    </lineage>
</organism>
<sequence>MFLSSSSHIFNRRSFLSRSWLEIIADTWGFRVSKIII</sequence>
<gene>
    <name evidence="1" type="ORF">JCM19300_2504</name>
</gene>
<name>A0A090VCG7_9FLAO</name>
<comment type="caution">
    <text evidence="1">The sequence shown here is derived from an EMBL/GenBank/DDBJ whole genome shotgun (WGS) entry which is preliminary data.</text>
</comment>
<dbReference type="Proteomes" id="UP000029644">
    <property type="component" value="Unassembled WGS sequence"/>
</dbReference>